<dbReference type="PANTHER" id="PTHR40460:SF1">
    <property type="entry name" value="CSBD-LIKE DOMAIN-CONTAINING PROTEIN"/>
    <property type="match status" value="1"/>
</dbReference>
<feature type="region of interest" description="Disordered" evidence="1">
    <location>
        <begin position="111"/>
        <end position="134"/>
    </location>
</feature>
<dbReference type="SUPFAM" id="SSF69047">
    <property type="entry name" value="Hypothetical protein YjbJ"/>
    <property type="match status" value="1"/>
</dbReference>
<dbReference type="HOGENOM" id="CLU_105959_0_0_1"/>
<gene>
    <name evidence="2" type="ORF">GMDG_06855</name>
</gene>
<sequence length="228" mass="23850">MGVSPEFDALFLFFIIILQENHTSINSFTSLHTHIKLNTSNPLPQTQAHKQTLKMSDNNTSTIQSYIDSATGTVQSALGSLTGSTADTNAGAAKRDKATLEDAASHATFKGPGFTATADGISKDDPNRQKGSWNQTIGAGKEALGGLVGSEDLKRAGQQQNLQGKGQEAQGQLNDLGGGIAGRVSGAVGGAVAGLTGDREAQVEAQKRHDEGKAQQRGAEHDIQKQNQ</sequence>
<dbReference type="AlphaFoldDB" id="L8FY22"/>
<dbReference type="InParanoid" id="L8FY22"/>
<accession>L8FY22</accession>
<dbReference type="STRING" id="658429.L8FY22"/>
<dbReference type="OrthoDB" id="5309565at2759"/>
<keyword evidence="3" id="KW-1185">Reference proteome</keyword>
<dbReference type="PANTHER" id="PTHR40460">
    <property type="entry name" value="CHROMOSOME 1, WHOLE GENOME SHOTGUN SEQUENCE"/>
    <property type="match status" value="1"/>
</dbReference>
<feature type="region of interest" description="Disordered" evidence="1">
    <location>
        <begin position="198"/>
        <end position="228"/>
    </location>
</feature>
<evidence type="ECO:0008006" key="4">
    <source>
        <dbReference type="Google" id="ProtNLM"/>
    </source>
</evidence>
<protein>
    <recommendedName>
        <fullName evidence="4">CsbD-like domain-containing protein</fullName>
    </recommendedName>
</protein>
<proteinExistence type="predicted"/>
<dbReference type="InterPro" id="IPR036629">
    <property type="entry name" value="YjbJ_sf"/>
</dbReference>
<name>L8FY22_PSED2</name>
<dbReference type="EMBL" id="GL573353">
    <property type="protein sequence ID" value="ELR04571.1"/>
    <property type="molecule type" value="Genomic_DNA"/>
</dbReference>
<evidence type="ECO:0000256" key="1">
    <source>
        <dbReference type="SAM" id="MobiDB-lite"/>
    </source>
</evidence>
<evidence type="ECO:0000313" key="3">
    <source>
        <dbReference type="Proteomes" id="UP000011064"/>
    </source>
</evidence>
<reference evidence="3" key="1">
    <citation type="submission" date="2010-09" db="EMBL/GenBank/DDBJ databases">
        <title>The genome sequence of Geomyces destructans 20631-21.</title>
        <authorList>
            <consortium name="The Broad Institute Genome Sequencing Platform"/>
            <person name="Cuomo C.A."/>
            <person name="Blehert D.S."/>
            <person name="Lorch J.M."/>
            <person name="Young S.K."/>
            <person name="Zeng Q."/>
            <person name="Gargeya S."/>
            <person name="Fitzgerald M."/>
            <person name="Haas B."/>
            <person name="Abouelleil A."/>
            <person name="Alvarado L."/>
            <person name="Arachchi H.M."/>
            <person name="Berlin A."/>
            <person name="Brown A."/>
            <person name="Chapman S.B."/>
            <person name="Chen Z."/>
            <person name="Dunbar C."/>
            <person name="Freedman E."/>
            <person name="Gearin G."/>
            <person name="Gellesch M."/>
            <person name="Goldberg J."/>
            <person name="Griggs A."/>
            <person name="Gujja S."/>
            <person name="Heiman D."/>
            <person name="Howarth C."/>
            <person name="Larson L."/>
            <person name="Lui A."/>
            <person name="MacDonald P.J.P."/>
            <person name="Montmayeur A."/>
            <person name="Murphy C."/>
            <person name="Neiman D."/>
            <person name="Pearson M."/>
            <person name="Priest M."/>
            <person name="Roberts A."/>
            <person name="Saif S."/>
            <person name="Shea T."/>
            <person name="Shenoy N."/>
            <person name="Sisk P."/>
            <person name="Stolte C."/>
            <person name="Sykes S."/>
            <person name="Wortman J."/>
            <person name="Nusbaum C."/>
            <person name="Birren B."/>
        </authorList>
    </citation>
    <scope>NUCLEOTIDE SEQUENCE [LARGE SCALE GENOMIC DNA]</scope>
    <source>
        <strain evidence="3">ATCC MYA-4855 / 20631-21</strain>
    </source>
</reference>
<dbReference type="Proteomes" id="UP000011064">
    <property type="component" value="Unassembled WGS sequence"/>
</dbReference>
<evidence type="ECO:0000313" key="2">
    <source>
        <dbReference type="EMBL" id="ELR04571.1"/>
    </source>
</evidence>
<organism evidence="2 3">
    <name type="scientific">Pseudogymnoascus destructans (strain ATCC MYA-4855 / 20631-21)</name>
    <name type="common">Bat white-nose syndrome fungus</name>
    <name type="synonym">Geomyces destructans</name>
    <dbReference type="NCBI Taxonomy" id="658429"/>
    <lineage>
        <taxon>Eukaryota</taxon>
        <taxon>Fungi</taxon>
        <taxon>Dikarya</taxon>
        <taxon>Ascomycota</taxon>
        <taxon>Pezizomycotina</taxon>
        <taxon>Leotiomycetes</taxon>
        <taxon>Thelebolales</taxon>
        <taxon>Thelebolaceae</taxon>
        <taxon>Pseudogymnoascus</taxon>
    </lineage>
</organism>
<dbReference type="VEuPathDB" id="FungiDB:GMDG_06855"/>